<evidence type="ECO:0000256" key="1">
    <source>
        <dbReference type="ARBA" id="ARBA00004245"/>
    </source>
</evidence>
<evidence type="ECO:0000313" key="9">
    <source>
        <dbReference type="Proteomes" id="UP000286097"/>
    </source>
</evidence>
<evidence type="ECO:0000256" key="2">
    <source>
        <dbReference type="ARBA" id="ARBA00022490"/>
    </source>
</evidence>
<comment type="subcellular location">
    <subcellularLocation>
        <location evidence="1">Cytoplasm</location>
        <location evidence="1">Cytoskeleton</location>
    </subcellularLocation>
</comment>
<protein>
    <recommendedName>
        <fullName evidence="7">TOG domain-containing protein</fullName>
    </recommendedName>
</protein>
<dbReference type="InterPro" id="IPR016024">
    <property type="entry name" value="ARM-type_fold"/>
</dbReference>
<dbReference type="Pfam" id="PF12348">
    <property type="entry name" value="CLASP_N"/>
    <property type="match status" value="1"/>
</dbReference>
<feature type="region of interest" description="Disordered" evidence="6">
    <location>
        <begin position="643"/>
        <end position="721"/>
    </location>
</feature>
<dbReference type="Pfam" id="PF21040">
    <property type="entry name" value="CEP104-like_TOG"/>
    <property type="match status" value="2"/>
</dbReference>
<evidence type="ECO:0000256" key="3">
    <source>
        <dbReference type="ARBA" id="ARBA00022737"/>
    </source>
</evidence>
<dbReference type="Proteomes" id="UP000286097">
    <property type="component" value="Unassembled WGS sequence"/>
</dbReference>
<feature type="compositionally biased region" description="Polar residues" evidence="6">
    <location>
        <begin position="1092"/>
        <end position="1106"/>
    </location>
</feature>
<feature type="domain" description="TOG" evidence="7">
    <location>
        <begin position="321"/>
        <end position="597"/>
    </location>
</feature>
<dbReference type="PANTHER" id="PTHR21567">
    <property type="entry name" value="CLASP"/>
    <property type="match status" value="1"/>
</dbReference>
<proteinExistence type="predicted"/>
<dbReference type="InterPro" id="IPR034085">
    <property type="entry name" value="TOG"/>
</dbReference>
<comment type="caution">
    <text evidence="8">The sequence shown here is derived from an EMBL/GenBank/DDBJ whole genome shotgun (WGS) entry which is preliminary data.</text>
</comment>
<dbReference type="SUPFAM" id="SSF48371">
    <property type="entry name" value="ARM repeat"/>
    <property type="match status" value="3"/>
</dbReference>
<dbReference type="GO" id="GO:0000278">
    <property type="term" value="P:mitotic cell cycle"/>
    <property type="evidence" value="ECO:0007669"/>
    <property type="project" value="UniProtKB-ARBA"/>
</dbReference>
<dbReference type="GO" id="GO:0008017">
    <property type="term" value="F:microtubule binding"/>
    <property type="evidence" value="ECO:0007669"/>
    <property type="project" value="TreeGrafter"/>
</dbReference>
<dbReference type="PANTHER" id="PTHR21567:SF9">
    <property type="entry name" value="CLIP-ASSOCIATING PROTEIN"/>
    <property type="match status" value="1"/>
</dbReference>
<keyword evidence="4" id="KW-0206">Cytoskeleton</keyword>
<dbReference type="InterPro" id="IPR024395">
    <property type="entry name" value="CLASP_N_dom"/>
</dbReference>
<keyword evidence="2" id="KW-0963">Cytoplasm</keyword>
<feature type="domain" description="TOG" evidence="7">
    <location>
        <begin position="827"/>
        <end position="1082"/>
    </location>
</feature>
<dbReference type="InterPro" id="IPR021133">
    <property type="entry name" value="HEAT_type_2"/>
</dbReference>
<feature type="repeat" description="HEAT" evidence="5">
    <location>
        <begin position="157"/>
        <end position="195"/>
    </location>
</feature>
<dbReference type="PROSITE" id="PS50077">
    <property type="entry name" value="HEAT_REPEAT"/>
    <property type="match status" value="1"/>
</dbReference>
<organism evidence="8 9">
    <name type="scientific">Peronospora effusa</name>
    <dbReference type="NCBI Taxonomy" id="542832"/>
    <lineage>
        <taxon>Eukaryota</taxon>
        <taxon>Sar</taxon>
        <taxon>Stramenopiles</taxon>
        <taxon>Oomycota</taxon>
        <taxon>Peronosporomycetes</taxon>
        <taxon>Peronosporales</taxon>
        <taxon>Peronosporaceae</taxon>
        <taxon>Peronospora</taxon>
    </lineage>
</organism>
<accession>A0A3R7VYT8</accession>
<reference evidence="8 9" key="1">
    <citation type="submission" date="2018-06" db="EMBL/GenBank/DDBJ databases">
        <title>Comparative genomics of downy mildews reveals potential adaptations to biotrophy.</title>
        <authorList>
            <person name="Fletcher K."/>
            <person name="Klosterman S.J."/>
            <person name="Derevnina L."/>
            <person name="Martin F."/>
            <person name="Koike S."/>
            <person name="Reyes Chin-Wo S."/>
            <person name="Mou B."/>
            <person name="Michelmore R."/>
        </authorList>
    </citation>
    <scope>NUCLEOTIDE SEQUENCE [LARGE SCALE GENOMIC DNA]</scope>
    <source>
        <strain evidence="8 9">R13</strain>
    </source>
</reference>
<name>A0A3R7VYT8_9STRA</name>
<dbReference type="GO" id="GO:0005881">
    <property type="term" value="C:cytoplasmic microtubule"/>
    <property type="evidence" value="ECO:0007669"/>
    <property type="project" value="TreeGrafter"/>
</dbReference>
<dbReference type="GO" id="GO:1902903">
    <property type="term" value="P:regulation of supramolecular fiber organization"/>
    <property type="evidence" value="ECO:0007669"/>
    <property type="project" value="UniProtKB-ARBA"/>
</dbReference>
<keyword evidence="3" id="KW-0677">Repeat</keyword>
<feature type="compositionally biased region" description="Low complexity" evidence="6">
    <location>
        <begin position="695"/>
        <end position="705"/>
    </location>
</feature>
<feature type="region of interest" description="Disordered" evidence="6">
    <location>
        <begin position="1079"/>
        <end position="1134"/>
    </location>
</feature>
<evidence type="ECO:0000313" key="8">
    <source>
        <dbReference type="EMBL" id="RQM09670.1"/>
    </source>
</evidence>
<evidence type="ECO:0000256" key="6">
    <source>
        <dbReference type="SAM" id="MobiDB-lite"/>
    </source>
</evidence>
<feature type="compositionally biased region" description="Polar residues" evidence="6">
    <location>
        <begin position="795"/>
        <end position="807"/>
    </location>
</feature>
<gene>
    <name evidence="8" type="ORF">DD237_005563</name>
</gene>
<feature type="region of interest" description="Disordered" evidence="6">
    <location>
        <begin position="787"/>
        <end position="819"/>
    </location>
</feature>
<dbReference type="GO" id="GO:0000226">
    <property type="term" value="P:microtubule cytoskeleton organization"/>
    <property type="evidence" value="ECO:0007669"/>
    <property type="project" value="TreeGrafter"/>
</dbReference>
<feature type="domain" description="TOG" evidence="7">
    <location>
        <begin position="1"/>
        <end position="221"/>
    </location>
</feature>
<sequence>MEDMALLLGSSATKQRLAGVTGLLEQLRKQNAVPEVSAMLFSHVLPCLRDHNSKIALGALEMLQLLVARVSENTLRSSFKLLWSSLMERLGDNKLHIREKAVDVVVEISVVLDVLIVLEKLQFCMKHKNWRTREQSLHAVWRCLEKHKLFKERQDELLKDVLKLLEDSSKDVRDAAMVTLEKFYTYISPSFLSDLQDKVIRAGHMATLEKRFDRIPLCGQNLDSVASAVSSHDVVSKLKGACAPNSGVTDALSSMLSSYDLQATSSSSSSVARYLESVRHRALKEAKDAAVSAGRERSPSQESCGSSKIVQATKSFGANSDNMADKEIQKQVGVIFDKLQLDNEWDKRVDGLKMLQKLTNRCTKASNSEAAITSLSQALRPIRERLCEQVTDLRSSVSREACETIQTLAKTLRDEFNAHAEICLGNLLKATYVTIQVISTAADTTIRTMIKSTSNGYTRVIPNDATADALLSRLIECAKSRNHVLRYNAVCYLTLTLQQWSISVLSKYVLQCCLCFEARPRPTGVMVCIRHSDLFVPIMPAILRDALGDVRAQSRKCYWSFHYLFPNEAESVFARLDGSTQKNLKDDSSKFTAKTARQTNYTLLDTPVSQSGDVELSALRSTNAPQPPISALAAFLSVTSSNDEQHDIASEESAAGKQPRRIFGGSSSELEVDGAEEGTKTSRMLTQGPMRIGLAAKSSASKGGSVSTNEAKKSAATGPLRVRYAPNSLQPTNETVESMYASRQESSTAEFHTSLKQVSKVQRVQRAVEAQAPASMDMDASEVAGPKRFPIASMPSPTASNVSSPRPNVSLRGDSGDNKLKRVAPIKSFERPKVAPLPVADQLEEALRNIESTSWSNRLEAAEYIGKLLQKRDEQTTSGTSGDRKVDHRILMAFMKHLSDAHYRVSQCVLKNFLPLLKLFNDNQILIPHLKTILSKLFQKFIDTKESVRVVAKENLEHIASTFDSSTLAATVISILGDGSNMKVKAAMCHYLRDLLPKAEGYMSNGANNSHMRSFLLKIALLMDADVPVSVSSACGELVSISAQHYGPEMEAALGLLPPSKRLVVAKVLQSKRIVLNNSQKPPLSSAPRPPQLQNVDNDTQSTTKHLASKLERSRKRPESPNVDLFSSSRQSSQKRINTTFQSATEDQMIDVQTIGPAGTRQVSEVVVNTSLPERISLFSALRPSGGACVDKCGTQLEDILCILEQQNLSEAEMKHALYESDQLTSWYTQTLHFIKTGSSDTWDRCFGRLLLLLLDAATGKNVSALKVLQKLVVAQPSRAQLFFELLLQRLIDAMGNESDVAGHLIERILHNVVSTADDKQQSLATLIPLLSSREPPALQVVLRLIKVCLQQCERNSSKDVTFLRKDDMVDQTLSVLAKCLNHSSSNVRKNAVDCLVAFHFAVMEDGPIVPKFLATKVDDTQQRLVEIFIDRAKMERHHIGRLSIDRPT</sequence>
<feature type="compositionally biased region" description="Polar residues" evidence="6">
    <location>
        <begin position="1125"/>
        <end position="1134"/>
    </location>
</feature>
<dbReference type="EMBL" id="QKXF01000677">
    <property type="protein sequence ID" value="RQM09670.1"/>
    <property type="molecule type" value="Genomic_DNA"/>
</dbReference>
<evidence type="ECO:0000256" key="4">
    <source>
        <dbReference type="ARBA" id="ARBA00023212"/>
    </source>
</evidence>
<dbReference type="VEuPathDB" id="FungiDB:DD237_005563"/>
<dbReference type="SMART" id="SM01349">
    <property type="entry name" value="TOG"/>
    <property type="match status" value="3"/>
</dbReference>
<dbReference type="InterPro" id="IPR011989">
    <property type="entry name" value="ARM-like"/>
</dbReference>
<evidence type="ECO:0000256" key="5">
    <source>
        <dbReference type="PROSITE-ProRule" id="PRU00103"/>
    </source>
</evidence>
<evidence type="ECO:0000259" key="7">
    <source>
        <dbReference type="SMART" id="SM01349"/>
    </source>
</evidence>
<dbReference type="GO" id="GO:0031110">
    <property type="term" value="P:regulation of microtubule polymerization or depolymerization"/>
    <property type="evidence" value="ECO:0007669"/>
    <property type="project" value="UniProtKB-ARBA"/>
</dbReference>
<dbReference type="Gene3D" id="1.25.10.10">
    <property type="entry name" value="Leucine-rich Repeat Variant"/>
    <property type="match status" value="4"/>
</dbReference>
<dbReference type="GO" id="GO:0005819">
    <property type="term" value="C:spindle"/>
    <property type="evidence" value="ECO:0007669"/>
    <property type="project" value="UniProtKB-ARBA"/>
</dbReference>